<dbReference type="AlphaFoldDB" id="A0AAU9QH77"/>
<dbReference type="Proteomes" id="UP001295462">
    <property type="component" value="Unassembled WGS sequence"/>
</dbReference>
<protein>
    <submittedName>
        <fullName evidence="1">Uncharacterized protein</fullName>
    </submittedName>
</protein>
<accession>A0AAU9QH77</accession>
<gene>
    <name evidence="1" type="ORF">THF1A12_150145</name>
</gene>
<evidence type="ECO:0000313" key="2">
    <source>
        <dbReference type="Proteomes" id="UP001295462"/>
    </source>
</evidence>
<dbReference type="EMBL" id="CAKMUD010000057">
    <property type="protein sequence ID" value="CAH1579001.1"/>
    <property type="molecule type" value="Genomic_DNA"/>
</dbReference>
<reference evidence="1" key="1">
    <citation type="submission" date="2022-01" db="EMBL/GenBank/DDBJ databases">
        <authorList>
            <person name="Lagorce A."/>
        </authorList>
    </citation>
    <scope>NUCLEOTIDE SEQUENCE</scope>
    <source>
        <strain evidence="1">Th15_F1_A12</strain>
    </source>
</reference>
<comment type="caution">
    <text evidence="1">The sequence shown here is derived from an EMBL/GenBank/DDBJ whole genome shotgun (WGS) entry which is preliminary data.</text>
</comment>
<evidence type="ECO:0000313" key="1">
    <source>
        <dbReference type="EMBL" id="CAH1579001.1"/>
    </source>
</evidence>
<name>A0AAU9QH77_9VIBR</name>
<sequence>MSNLAKLSSLCDKLTRYTTENDSFEMESHIWTNTGSLSALHYIHNRFQSLKLCRA</sequence>
<organism evidence="1 2">
    <name type="scientific">Vibrio jasicida</name>
    <dbReference type="NCBI Taxonomy" id="766224"/>
    <lineage>
        <taxon>Bacteria</taxon>
        <taxon>Pseudomonadati</taxon>
        <taxon>Pseudomonadota</taxon>
        <taxon>Gammaproteobacteria</taxon>
        <taxon>Vibrionales</taxon>
        <taxon>Vibrionaceae</taxon>
        <taxon>Vibrio</taxon>
    </lineage>
</organism>
<proteinExistence type="predicted"/>